<accession>A0ABD2B1A3</accession>
<proteinExistence type="predicted"/>
<organism evidence="2 3">
    <name type="scientific">Vespula maculifrons</name>
    <name type="common">Eastern yellow jacket</name>
    <name type="synonym">Wasp</name>
    <dbReference type="NCBI Taxonomy" id="7453"/>
    <lineage>
        <taxon>Eukaryota</taxon>
        <taxon>Metazoa</taxon>
        <taxon>Ecdysozoa</taxon>
        <taxon>Arthropoda</taxon>
        <taxon>Hexapoda</taxon>
        <taxon>Insecta</taxon>
        <taxon>Pterygota</taxon>
        <taxon>Neoptera</taxon>
        <taxon>Endopterygota</taxon>
        <taxon>Hymenoptera</taxon>
        <taxon>Apocrita</taxon>
        <taxon>Aculeata</taxon>
        <taxon>Vespoidea</taxon>
        <taxon>Vespidae</taxon>
        <taxon>Vespinae</taxon>
        <taxon>Vespula</taxon>
    </lineage>
</organism>
<evidence type="ECO:0000313" key="3">
    <source>
        <dbReference type="Proteomes" id="UP001607303"/>
    </source>
</evidence>
<protein>
    <submittedName>
        <fullName evidence="2">Uncharacterized protein</fullName>
    </submittedName>
</protein>
<gene>
    <name evidence="2" type="ORF">V1477_018398</name>
</gene>
<evidence type="ECO:0000256" key="1">
    <source>
        <dbReference type="SAM" id="MobiDB-lite"/>
    </source>
</evidence>
<keyword evidence="3" id="KW-1185">Reference proteome</keyword>
<reference evidence="2 3" key="1">
    <citation type="journal article" date="2024" name="Ann. Entomol. Soc. Am.">
        <title>Genomic analyses of the southern and eastern yellowjacket wasps (Hymenoptera: Vespidae) reveal evolutionary signatures of social life.</title>
        <authorList>
            <person name="Catto M.A."/>
            <person name="Caine P.B."/>
            <person name="Orr S.E."/>
            <person name="Hunt B.G."/>
            <person name="Goodisman M.A.D."/>
        </authorList>
    </citation>
    <scope>NUCLEOTIDE SEQUENCE [LARGE SCALE GENOMIC DNA]</scope>
    <source>
        <strain evidence="2">232</strain>
        <tissue evidence="2">Head and thorax</tissue>
    </source>
</reference>
<dbReference type="AlphaFoldDB" id="A0ABD2B1A3"/>
<sequence length="120" mass="13583">MSNAKAAYTDALQISRGRLKHSWMSDGNIVQHKKSLMIPMATSCANLDFPAIIILFKNGIEGERGEIGVAFVSHANQMIGISKDKVRHASRKDDDKDQLDRNHRQEYQQIQQYRGKEIAT</sequence>
<feature type="region of interest" description="Disordered" evidence="1">
    <location>
        <begin position="83"/>
        <end position="120"/>
    </location>
</feature>
<feature type="compositionally biased region" description="Basic and acidic residues" evidence="1">
    <location>
        <begin position="91"/>
        <end position="106"/>
    </location>
</feature>
<evidence type="ECO:0000313" key="2">
    <source>
        <dbReference type="EMBL" id="KAL2725960.1"/>
    </source>
</evidence>
<dbReference type="Proteomes" id="UP001607303">
    <property type="component" value="Unassembled WGS sequence"/>
</dbReference>
<name>A0ABD2B1A3_VESMC</name>
<dbReference type="EMBL" id="JAYRBN010000110">
    <property type="protein sequence ID" value="KAL2725960.1"/>
    <property type="molecule type" value="Genomic_DNA"/>
</dbReference>
<comment type="caution">
    <text evidence="2">The sequence shown here is derived from an EMBL/GenBank/DDBJ whole genome shotgun (WGS) entry which is preliminary data.</text>
</comment>